<evidence type="ECO:0000313" key="3">
    <source>
        <dbReference type="Proteomes" id="UP000078561"/>
    </source>
</evidence>
<dbReference type="PANTHER" id="PTHR11188">
    <property type="entry name" value="ARRESTIN DOMAIN CONTAINING PROTEIN"/>
    <property type="match status" value="1"/>
</dbReference>
<proteinExistence type="predicted"/>
<dbReference type="Gene3D" id="2.60.40.640">
    <property type="match status" value="2"/>
</dbReference>
<gene>
    <name evidence="2" type="primary">ABSGL_06934.1 scaffold 8678</name>
</gene>
<accession>A0A168NTV9</accession>
<keyword evidence="3" id="KW-1185">Reference proteome</keyword>
<name>A0A168NTV9_ABSGL</name>
<dbReference type="Pfam" id="PF02752">
    <property type="entry name" value="Arrestin_C"/>
    <property type="match status" value="1"/>
</dbReference>
<dbReference type="InterPro" id="IPR050357">
    <property type="entry name" value="Arrestin_domain-protein"/>
</dbReference>
<sequence length="366" mass="40663">MSLSIHLLPEFGWSLRDRPVFGPGSVFQGHVELHLQQPLVMDRLRLVFQGQECLVPFDVTPGVVRAKSVPLFGIQQTLWDSKDGLQSLDAGTYKYPFTIQMPMVQYPPSTCQDSYKCTFNLIAVAESQHQSKYTTLIIKELEMLYMPFVETRLMKKRLVSTQQQSDLQVTTKLHSLDYVPGDTILGSLTVTTLPTSSPSSKKSLDVSLKLYRTVTNLYFDDVPAITQVVASTSTKLSPVECGKGTPTVYSSSALELDIPDDLVPTFTYSKLASVTYRLALSVKRKGPLAMWAQEVAIDWPLTIGTLGAGVRSSSDLMIYSALDSTVDSSQQLRPRFMKAVEYEDALPLYEPSRLPAYQVLSPSIVV</sequence>
<dbReference type="OrthoDB" id="2333384at2759"/>
<dbReference type="PANTHER" id="PTHR11188:SF17">
    <property type="entry name" value="FI21816P1"/>
    <property type="match status" value="1"/>
</dbReference>
<feature type="domain" description="Arrestin C-terminal-like" evidence="1">
    <location>
        <begin position="163"/>
        <end position="308"/>
    </location>
</feature>
<dbReference type="Proteomes" id="UP000078561">
    <property type="component" value="Unassembled WGS sequence"/>
</dbReference>
<reference evidence="2" key="1">
    <citation type="submission" date="2016-04" db="EMBL/GenBank/DDBJ databases">
        <authorList>
            <person name="Evans L.H."/>
            <person name="Alamgir A."/>
            <person name="Owens N."/>
            <person name="Weber N.D."/>
            <person name="Virtaneva K."/>
            <person name="Barbian K."/>
            <person name="Babar A."/>
            <person name="Rosenke K."/>
        </authorList>
    </citation>
    <scope>NUCLEOTIDE SEQUENCE [LARGE SCALE GENOMIC DNA]</scope>
    <source>
        <strain evidence="2">CBS 101.48</strain>
    </source>
</reference>
<protein>
    <recommendedName>
        <fullName evidence="1">Arrestin C-terminal-like domain-containing protein</fullName>
    </recommendedName>
</protein>
<dbReference type="EMBL" id="LT553503">
    <property type="protein sequence ID" value="SAM01197.1"/>
    <property type="molecule type" value="Genomic_DNA"/>
</dbReference>
<dbReference type="AlphaFoldDB" id="A0A168NTV9"/>
<dbReference type="OMA" id="KGPMGGI"/>
<dbReference type="InParanoid" id="A0A168NTV9"/>
<evidence type="ECO:0000259" key="1">
    <source>
        <dbReference type="SMART" id="SM01017"/>
    </source>
</evidence>
<evidence type="ECO:0000313" key="2">
    <source>
        <dbReference type="EMBL" id="SAM01197.1"/>
    </source>
</evidence>
<dbReference type="InterPro" id="IPR014752">
    <property type="entry name" value="Arrestin-like_C"/>
</dbReference>
<dbReference type="GO" id="GO:0015031">
    <property type="term" value="P:protein transport"/>
    <property type="evidence" value="ECO:0007669"/>
    <property type="project" value="TreeGrafter"/>
</dbReference>
<dbReference type="InterPro" id="IPR011022">
    <property type="entry name" value="Arrestin_C-like"/>
</dbReference>
<dbReference type="SMART" id="SM01017">
    <property type="entry name" value="Arrestin_C"/>
    <property type="match status" value="1"/>
</dbReference>
<organism evidence="2">
    <name type="scientific">Absidia glauca</name>
    <name type="common">Pin mould</name>
    <dbReference type="NCBI Taxonomy" id="4829"/>
    <lineage>
        <taxon>Eukaryota</taxon>
        <taxon>Fungi</taxon>
        <taxon>Fungi incertae sedis</taxon>
        <taxon>Mucoromycota</taxon>
        <taxon>Mucoromycotina</taxon>
        <taxon>Mucoromycetes</taxon>
        <taxon>Mucorales</taxon>
        <taxon>Cunninghamellaceae</taxon>
        <taxon>Absidia</taxon>
    </lineage>
</organism>
<dbReference type="GO" id="GO:0005737">
    <property type="term" value="C:cytoplasm"/>
    <property type="evidence" value="ECO:0007669"/>
    <property type="project" value="TreeGrafter"/>
</dbReference>